<dbReference type="AlphaFoldDB" id="A0A9N8DJ85"/>
<evidence type="ECO:0000313" key="8">
    <source>
        <dbReference type="Proteomes" id="UP001153069"/>
    </source>
</evidence>
<organism evidence="7 8">
    <name type="scientific">Seminavis robusta</name>
    <dbReference type="NCBI Taxonomy" id="568900"/>
    <lineage>
        <taxon>Eukaryota</taxon>
        <taxon>Sar</taxon>
        <taxon>Stramenopiles</taxon>
        <taxon>Ochrophyta</taxon>
        <taxon>Bacillariophyta</taxon>
        <taxon>Bacillariophyceae</taxon>
        <taxon>Bacillariophycidae</taxon>
        <taxon>Naviculales</taxon>
        <taxon>Naviculaceae</taxon>
        <taxon>Seminavis</taxon>
    </lineage>
</organism>
<proteinExistence type="inferred from homology"/>
<evidence type="ECO:0000256" key="4">
    <source>
        <dbReference type="ARBA" id="ARBA00023204"/>
    </source>
</evidence>
<protein>
    <submittedName>
        <fullName evidence="7">Uncharacterized protein</fullName>
    </submittedName>
</protein>
<feature type="compositionally biased region" description="Acidic residues" evidence="6">
    <location>
        <begin position="462"/>
        <end position="471"/>
    </location>
</feature>
<dbReference type="Pfam" id="PF02144">
    <property type="entry name" value="Rad1"/>
    <property type="match status" value="1"/>
</dbReference>
<evidence type="ECO:0000256" key="5">
    <source>
        <dbReference type="ARBA" id="ARBA00023242"/>
    </source>
</evidence>
<feature type="compositionally biased region" description="Polar residues" evidence="6">
    <location>
        <begin position="11"/>
        <end position="31"/>
    </location>
</feature>
<dbReference type="InterPro" id="IPR003021">
    <property type="entry name" value="Rad1_Rec1_Rad17"/>
</dbReference>
<feature type="region of interest" description="Disordered" evidence="6">
    <location>
        <begin position="74"/>
        <end position="109"/>
    </location>
</feature>
<feature type="compositionally biased region" description="Low complexity" evidence="6">
    <location>
        <begin position="80"/>
        <end position="101"/>
    </location>
</feature>
<dbReference type="OrthoDB" id="337581at2759"/>
<feature type="region of interest" description="Disordered" evidence="6">
    <location>
        <begin position="1"/>
        <end position="48"/>
    </location>
</feature>
<dbReference type="GO" id="GO:0030896">
    <property type="term" value="C:checkpoint clamp complex"/>
    <property type="evidence" value="ECO:0007669"/>
    <property type="project" value="TreeGrafter"/>
</dbReference>
<comment type="subcellular location">
    <subcellularLocation>
        <location evidence="1">Nucleus</location>
    </subcellularLocation>
</comment>
<feature type="region of interest" description="Disordered" evidence="6">
    <location>
        <begin position="387"/>
        <end position="617"/>
    </location>
</feature>
<keyword evidence="5" id="KW-0539">Nucleus</keyword>
<dbReference type="PANTHER" id="PTHR10870:SF0">
    <property type="entry name" value="CELL CYCLE CHECKPOINT PROTEIN RAD1"/>
    <property type="match status" value="1"/>
</dbReference>
<feature type="compositionally biased region" description="Acidic residues" evidence="6">
    <location>
        <begin position="39"/>
        <end position="48"/>
    </location>
</feature>
<evidence type="ECO:0000313" key="7">
    <source>
        <dbReference type="EMBL" id="CAB9503692.1"/>
    </source>
</evidence>
<evidence type="ECO:0000256" key="6">
    <source>
        <dbReference type="SAM" id="MobiDB-lite"/>
    </source>
</evidence>
<reference evidence="7" key="1">
    <citation type="submission" date="2020-06" db="EMBL/GenBank/DDBJ databases">
        <authorList>
            <consortium name="Plant Systems Biology data submission"/>
        </authorList>
    </citation>
    <scope>NUCLEOTIDE SEQUENCE</scope>
    <source>
        <strain evidence="7">D6</strain>
    </source>
</reference>
<dbReference type="GO" id="GO:0006281">
    <property type="term" value="P:DNA repair"/>
    <property type="evidence" value="ECO:0007669"/>
    <property type="project" value="UniProtKB-KW"/>
</dbReference>
<feature type="compositionally biased region" description="Basic residues" evidence="6">
    <location>
        <begin position="528"/>
        <end position="540"/>
    </location>
</feature>
<feature type="compositionally biased region" description="Basic and acidic residues" evidence="6">
    <location>
        <begin position="472"/>
        <end position="489"/>
    </location>
</feature>
<keyword evidence="3" id="KW-0227">DNA damage</keyword>
<gene>
    <name evidence="7" type="ORF">SEMRO_174_G076470.1</name>
</gene>
<feature type="compositionally biased region" description="Acidic residues" evidence="6">
    <location>
        <begin position="387"/>
        <end position="398"/>
    </location>
</feature>
<evidence type="ECO:0000256" key="2">
    <source>
        <dbReference type="ARBA" id="ARBA00010991"/>
    </source>
</evidence>
<keyword evidence="4" id="KW-0234">DNA repair</keyword>
<dbReference type="PANTHER" id="PTHR10870">
    <property type="entry name" value="CELL CYCLE CHECKPOINT PROTEIN RAD1"/>
    <property type="match status" value="1"/>
</dbReference>
<dbReference type="EMBL" id="CAICTM010000173">
    <property type="protein sequence ID" value="CAB9503692.1"/>
    <property type="molecule type" value="Genomic_DNA"/>
</dbReference>
<dbReference type="Gene3D" id="3.70.10.10">
    <property type="match status" value="1"/>
</dbReference>
<keyword evidence="8" id="KW-1185">Reference proteome</keyword>
<dbReference type="Proteomes" id="UP001153069">
    <property type="component" value="Unassembled WGS sequence"/>
</dbReference>
<evidence type="ECO:0000256" key="3">
    <source>
        <dbReference type="ARBA" id="ARBA00022763"/>
    </source>
</evidence>
<evidence type="ECO:0000256" key="1">
    <source>
        <dbReference type="ARBA" id="ARBA00004123"/>
    </source>
</evidence>
<accession>A0A9N8DJ85</accession>
<feature type="compositionally biased region" description="Polar residues" evidence="6">
    <location>
        <begin position="401"/>
        <end position="416"/>
    </location>
</feature>
<dbReference type="GO" id="GO:0000077">
    <property type="term" value="P:DNA damage checkpoint signaling"/>
    <property type="evidence" value="ECO:0007669"/>
    <property type="project" value="InterPro"/>
</dbReference>
<comment type="similarity">
    <text evidence="2">Belongs to the rad1 family.</text>
</comment>
<name>A0A9N8DJ85_9STRA</name>
<sequence>MPTLALETPSPRGTSARQASPSQDTAPSVTPGSRHDNTAAEEEEEDEWLMSCRTENGKDLVTLLSSLQHVSAHPSDAMNTTSSSLNASTTTQSTRRSFSSQSRRKRHKKIQPVTIMCSAEVFAFHVFGPAKQSEASIELQRAMFSQYQVRKENPEQEDWQAEGDFCINLTSLLSALQWLGPLDNHRTTVGMSYNLRTEIFRVELLQDAGSGGTNAGGVLCVTEIQGLLPAEDDPDGDSLSNAYKSHPVAARMHLRSSILRELLPEWSNVAGASTAAMAFSMKKGLEIAVTGHYGETWLQIPATGDHMLAPLELVAADQDQGKTTTITRSYAMHSLLSSMKGLDLAEESVLSINSQGIMAIQHKTMEIPGQDKMSNFVDFIMTCLEDEDDDDEEDDEEEGSQKSAQESMRRFQASQSQGGGDDTASHSRQSTTAATPRRRCRVEEEDDGSRTTTATPHNATGDDVDGSETEGESPRERQKRQARERKREQSLQSEEEEDNDETTINNIAPLFASVVASSSQSGRDSPPRRRARRSTSQRRQRPLDSRRSGGRRSRGNGGEDSDASKNMLESSDDEEKNQNSSSDDDEDHLDLDALANSPVGGRDNREQECASPELVIK</sequence>
<comment type="caution">
    <text evidence="7">The sequence shown here is derived from an EMBL/GenBank/DDBJ whole genome shotgun (WGS) entry which is preliminary data.</text>
</comment>